<dbReference type="AlphaFoldDB" id="A0A383V7V3"/>
<proteinExistence type="predicted"/>
<reference evidence="2 3" key="1">
    <citation type="submission" date="2016-10" db="EMBL/GenBank/DDBJ databases">
        <authorList>
            <person name="Cai Z."/>
        </authorList>
    </citation>
    <scope>NUCLEOTIDE SEQUENCE [LARGE SCALE GENOMIC DNA]</scope>
</reference>
<feature type="transmembrane region" description="Helical" evidence="1">
    <location>
        <begin position="75"/>
        <end position="96"/>
    </location>
</feature>
<keyword evidence="1" id="KW-0812">Transmembrane</keyword>
<keyword evidence="1" id="KW-1133">Transmembrane helix</keyword>
<organism evidence="2 3">
    <name type="scientific">Tetradesmus obliquus</name>
    <name type="common">Green alga</name>
    <name type="synonym">Acutodesmus obliquus</name>
    <dbReference type="NCBI Taxonomy" id="3088"/>
    <lineage>
        <taxon>Eukaryota</taxon>
        <taxon>Viridiplantae</taxon>
        <taxon>Chlorophyta</taxon>
        <taxon>core chlorophytes</taxon>
        <taxon>Chlorophyceae</taxon>
        <taxon>CS clade</taxon>
        <taxon>Sphaeropleales</taxon>
        <taxon>Scenedesmaceae</taxon>
        <taxon>Tetradesmus</taxon>
    </lineage>
</organism>
<keyword evidence="1" id="KW-0472">Membrane</keyword>
<name>A0A383V7V3_TETOB</name>
<evidence type="ECO:0000256" key="1">
    <source>
        <dbReference type="SAM" id="Phobius"/>
    </source>
</evidence>
<keyword evidence="3" id="KW-1185">Reference proteome</keyword>
<protein>
    <submittedName>
        <fullName evidence="2">Uncharacterized protein</fullName>
    </submittedName>
</protein>
<gene>
    <name evidence="2" type="ORF">BQ4739_LOCUS2161</name>
</gene>
<dbReference type="EMBL" id="FNXT01000162">
    <property type="protein sequence ID" value="SZX61667.1"/>
    <property type="molecule type" value="Genomic_DNA"/>
</dbReference>
<feature type="transmembrane region" description="Helical" evidence="1">
    <location>
        <begin position="132"/>
        <end position="153"/>
    </location>
</feature>
<sequence>MAQQRRPQRMGQFAYCGPGSACLAASSSRLQELATSSCERLQAGFNILRAIAVPSSVAAQPQQLRMCRGVAALQTLHVLAAFAVLMVFVPLSIAYLEYSMKRSWINSSGLIVKGPFDEGILGSRGWGVHYGFVRLLLCTMLLLFCLQLPWMVAETAVQAAAHFESTSTRMLAAAGLKLVVTGAGS</sequence>
<evidence type="ECO:0000313" key="2">
    <source>
        <dbReference type="EMBL" id="SZX61667.1"/>
    </source>
</evidence>
<dbReference type="Proteomes" id="UP000256970">
    <property type="component" value="Unassembled WGS sequence"/>
</dbReference>
<evidence type="ECO:0000313" key="3">
    <source>
        <dbReference type="Proteomes" id="UP000256970"/>
    </source>
</evidence>
<accession>A0A383V7V3</accession>